<keyword evidence="3" id="KW-0597">Phosphoprotein</keyword>
<keyword evidence="8" id="KW-0539">Nucleus</keyword>
<dbReference type="SMART" id="SM00150">
    <property type="entry name" value="SPEC"/>
    <property type="match status" value="23"/>
</dbReference>
<dbReference type="SUPFAM" id="SSF46966">
    <property type="entry name" value="Spectrin repeat"/>
    <property type="match status" value="20"/>
</dbReference>
<dbReference type="PROSITE" id="PS51049">
    <property type="entry name" value="KASH"/>
    <property type="match status" value="1"/>
</dbReference>
<dbReference type="PANTHER" id="PTHR14514">
    <property type="entry name" value="PKA ANCHORING PROTEIN"/>
    <property type="match status" value="1"/>
</dbReference>
<dbReference type="Pfam" id="PF10541">
    <property type="entry name" value="KASH"/>
    <property type="match status" value="1"/>
</dbReference>
<keyword evidence="12" id="KW-0732">Signal</keyword>
<accession>A0A9D4KUR5</accession>
<protein>
    <recommendedName>
        <fullName evidence="13">KASH domain-containing protein</fullName>
    </recommendedName>
</protein>
<evidence type="ECO:0000256" key="6">
    <source>
        <dbReference type="ARBA" id="ARBA00022989"/>
    </source>
</evidence>
<dbReference type="Proteomes" id="UP000828390">
    <property type="component" value="Unassembled WGS sequence"/>
</dbReference>
<evidence type="ECO:0000256" key="1">
    <source>
        <dbReference type="ARBA" id="ARBA00004126"/>
    </source>
</evidence>
<evidence type="ECO:0000256" key="2">
    <source>
        <dbReference type="ARBA" id="ARBA00008619"/>
    </source>
</evidence>
<feature type="domain" description="KASH" evidence="13">
    <location>
        <begin position="2967"/>
        <end position="3026"/>
    </location>
</feature>
<feature type="signal peptide" evidence="12">
    <location>
        <begin position="1"/>
        <end position="18"/>
    </location>
</feature>
<proteinExistence type="inferred from homology"/>
<keyword evidence="4 9" id="KW-0812">Transmembrane</keyword>
<evidence type="ECO:0000256" key="12">
    <source>
        <dbReference type="SAM" id="SignalP"/>
    </source>
</evidence>
<dbReference type="EMBL" id="JAIWYP010000003">
    <property type="protein sequence ID" value="KAH3846261.1"/>
    <property type="molecule type" value="Genomic_DNA"/>
</dbReference>
<evidence type="ECO:0000256" key="3">
    <source>
        <dbReference type="ARBA" id="ARBA00022553"/>
    </source>
</evidence>
<dbReference type="GO" id="GO:0031965">
    <property type="term" value="C:nuclear membrane"/>
    <property type="evidence" value="ECO:0007669"/>
    <property type="project" value="UniProtKB-SubCell"/>
</dbReference>
<dbReference type="InterPro" id="IPR002017">
    <property type="entry name" value="Spectrin_repeat"/>
</dbReference>
<evidence type="ECO:0000256" key="9">
    <source>
        <dbReference type="PROSITE-ProRule" id="PRU00385"/>
    </source>
</evidence>
<evidence type="ECO:0000259" key="13">
    <source>
        <dbReference type="PROSITE" id="PS51049"/>
    </source>
</evidence>
<feature type="coiled-coil region" evidence="10">
    <location>
        <begin position="565"/>
        <end position="697"/>
    </location>
</feature>
<dbReference type="CDD" id="cd00176">
    <property type="entry name" value="SPEC"/>
    <property type="match status" value="9"/>
</dbReference>
<evidence type="ECO:0000256" key="11">
    <source>
        <dbReference type="SAM" id="MobiDB-lite"/>
    </source>
</evidence>
<feature type="region of interest" description="Disordered" evidence="11">
    <location>
        <begin position="2862"/>
        <end position="2915"/>
    </location>
</feature>
<keyword evidence="5" id="KW-0677">Repeat</keyword>
<reference evidence="14" key="2">
    <citation type="submission" date="2020-11" db="EMBL/GenBank/DDBJ databases">
        <authorList>
            <person name="McCartney M.A."/>
            <person name="Auch B."/>
            <person name="Kono T."/>
            <person name="Mallez S."/>
            <person name="Becker A."/>
            <person name="Gohl D.M."/>
            <person name="Silverstein K.A.T."/>
            <person name="Koren S."/>
            <person name="Bechman K.B."/>
            <person name="Herman A."/>
            <person name="Abrahante J.E."/>
            <person name="Garbe J."/>
        </authorList>
    </citation>
    <scope>NUCLEOTIDE SEQUENCE</scope>
    <source>
        <strain evidence="14">Duluth1</strain>
        <tissue evidence="14">Whole animal</tissue>
    </source>
</reference>
<evidence type="ECO:0000256" key="5">
    <source>
        <dbReference type="ARBA" id="ARBA00022737"/>
    </source>
</evidence>
<comment type="similarity">
    <text evidence="2">Belongs to the nesprin family.</text>
</comment>
<dbReference type="SMART" id="SM01249">
    <property type="entry name" value="KASH"/>
    <property type="match status" value="1"/>
</dbReference>
<comment type="subcellular location">
    <subcellularLocation>
        <location evidence="1">Nucleus membrane</location>
    </subcellularLocation>
</comment>
<evidence type="ECO:0000256" key="7">
    <source>
        <dbReference type="ARBA" id="ARBA00023136"/>
    </source>
</evidence>
<evidence type="ECO:0000313" key="14">
    <source>
        <dbReference type="EMBL" id="KAH3846261.1"/>
    </source>
</evidence>
<keyword evidence="7 9" id="KW-0472">Membrane</keyword>
<organism evidence="14 15">
    <name type="scientific">Dreissena polymorpha</name>
    <name type="common">Zebra mussel</name>
    <name type="synonym">Mytilus polymorpha</name>
    <dbReference type="NCBI Taxonomy" id="45954"/>
    <lineage>
        <taxon>Eukaryota</taxon>
        <taxon>Metazoa</taxon>
        <taxon>Spiralia</taxon>
        <taxon>Lophotrochozoa</taxon>
        <taxon>Mollusca</taxon>
        <taxon>Bivalvia</taxon>
        <taxon>Autobranchia</taxon>
        <taxon>Heteroconchia</taxon>
        <taxon>Euheterodonta</taxon>
        <taxon>Imparidentia</taxon>
        <taxon>Neoheterodontei</taxon>
        <taxon>Myida</taxon>
        <taxon>Dreissenoidea</taxon>
        <taxon>Dreissenidae</taxon>
        <taxon>Dreissena</taxon>
    </lineage>
</organism>
<dbReference type="Gene3D" id="1.20.58.60">
    <property type="match status" value="18"/>
</dbReference>
<feature type="compositionally biased region" description="Basic and acidic residues" evidence="11">
    <location>
        <begin position="2491"/>
        <end position="2500"/>
    </location>
</feature>
<gene>
    <name evidence="14" type="ORF">DPMN_088560</name>
</gene>
<dbReference type="FunFam" id="1.20.58.60:FF:000233">
    <property type="entry name" value="nesprin-1 isoform X9"/>
    <property type="match status" value="1"/>
</dbReference>
<reference evidence="14" key="1">
    <citation type="journal article" date="2019" name="bioRxiv">
        <title>The Genome of the Zebra Mussel, Dreissena polymorpha: A Resource for Invasive Species Research.</title>
        <authorList>
            <person name="McCartney M.A."/>
            <person name="Auch B."/>
            <person name="Kono T."/>
            <person name="Mallez S."/>
            <person name="Zhang Y."/>
            <person name="Obille A."/>
            <person name="Becker A."/>
            <person name="Abrahante J.E."/>
            <person name="Garbe J."/>
            <person name="Badalamenti J.P."/>
            <person name="Herman A."/>
            <person name="Mangelson H."/>
            <person name="Liachko I."/>
            <person name="Sullivan S."/>
            <person name="Sone E.D."/>
            <person name="Koren S."/>
            <person name="Silverstein K.A.T."/>
            <person name="Beckman K.B."/>
            <person name="Gohl D.M."/>
        </authorList>
    </citation>
    <scope>NUCLEOTIDE SEQUENCE</scope>
    <source>
        <strain evidence="14">Duluth1</strain>
        <tissue evidence="14">Whole animal</tissue>
    </source>
</reference>
<feature type="compositionally biased region" description="Basic residues" evidence="11">
    <location>
        <begin position="2417"/>
        <end position="2428"/>
    </location>
</feature>
<evidence type="ECO:0000256" key="8">
    <source>
        <dbReference type="ARBA" id="ARBA00023242"/>
    </source>
</evidence>
<keyword evidence="6" id="KW-1133">Transmembrane helix</keyword>
<evidence type="ECO:0000256" key="4">
    <source>
        <dbReference type="ARBA" id="ARBA00022692"/>
    </source>
</evidence>
<feature type="compositionally biased region" description="Basic and acidic residues" evidence="11">
    <location>
        <begin position="2506"/>
        <end position="2523"/>
    </location>
</feature>
<feature type="topological domain" description="Perinuclear space" evidence="9">
    <location>
        <begin position="2997"/>
        <end position="3026"/>
    </location>
</feature>
<name>A0A9D4KUR5_DREPO</name>
<keyword evidence="15" id="KW-1185">Reference proteome</keyword>
<feature type="topological domain" description="Cytoplasmic" evidence="9">
    <location>
        <begin position="1"/>
        <end position="2975"/>
    </location>
</feature>
<comment type="caution">
    <text evidence="14">The sequence shown here is derived from an EMBL/GenBank/DDBJ whole genome shotgun (WGS) entry which is preliminary data.</text>
</comment>
<dbReference type="FunFam" id="1.20.58.60:FF:000126">
    <property type="entry name" value="Spectrin repeat containing, nuclear envelope 1a"/>
    <property type="match status" value="1"/>
</dbReference>
<evidence type="ECO:0000256" key="10">
    <source>
        <dbReference type="SAM" id="Coils"/>
    </source>
</evidence>
<feature type="chain" id="PRO_5039023600" description="KASH domain-containing protein" evidence="12">
    <location>
        <begin position="19"/>
        <end position="3026"/>
    </location>
</feature>
<dbReference type="InterPro" id="IPR018159">
    <property type="entry name" value="Spectrin/alpha-actinin"/>
</dbReference>
<feature type="compositionally biased region" description="Low complexity" evidence="11">
    <location>
        <begin position="2871"/>
        <end position="2884"/>
    </location>
</feature>
<sequence>MVSLAWLLWFLQNPGNDFEDVKCCCENKIDLSDFEDIFASSGSLDLQIMWKPVYEPDLSRSVPSLLDSHLQDLQERSTSFGSRSRFGGSGSLVGSKAGSRSTKFDDLSSSWQNLQRQLGTKERELHVALQKQERYQSTVQDVTARMERVQQKLVPLGTSPFRNLDGQIAEQKEAEQEIECIREDIARVKERGRQIMESSDPEGYQAMQATLSMLTDKINSLQAMADDKAKILQNAIKGKERHTVALGAYKKHVKAIEDWLGEMKVRQAATPLVTDSVGALQVQLQENKDLQNELNRRLQHVADLALQCDNLCELETPESADKLRTQLATQQQNLGNLKLAAIEKQAPLRAAIKESEKRTREMDDYEQNLKNLQRWITDTKNLSHGPFVSEEAALVSMTPHQKQELQQQLQSDLSQHRTLVRQLSTEMRSRDHPRPRETTIITQGFPPLREEDLQPRWESLSRELQQKKEHLEDLVQKSNDLIGPAKYGRRSYDPDHTPQLKDVRRHLAALNDLWKQLQVQVDDKQLRLDKALEFQQSYQDALANVSRWLDLTEQKLFAPDSTMNSEEKVQENEDIQREIRSLQGEIQSMSRAAQELLSVTNADSHELIRQSLANLNNRVKSLESQAREQGDKLRTVDRNYKSYKEEVQQLEGKLLETRDIMSSPTHSTPVRQQVDKMQKIESQMKKCEAQLEGVKKLGTELSAMDPEIISPYEMESLQSNFMDIQRKVMEKKASLQESVSVQEQYEKLLADYADFLETADDKLRTEQISVRDLEHLKEQLVAHKDFFSDLEVHRAMLDSLVAQCDKATKQKHLPQHTRLSNLTYVLQDKASLHGQRLDRLVRQWGELDEKFGQLQRFLSDLETQIPKPIANQDTLQTIQNKITTFQRLQRELTDEKPVVFQVVDKGKQLLHSVNCPGLEMLVTEIAEKWVDLNTELSHELKRSQSLGDQLQVFEAEAAILKSWLTAARSKLNSIKQLSSSDMKSIATVRGKIDKILEFRKDVEDQLPLKEKVLSIGNQLLQNKVYQTADLQDRTRHLEHEWAHLEHDINNSEEYLHQAQMDLMPSRQALGELNAWLTEIEETLADEKSKPLKNLGDMEVLLKKYKSYKIDLSSKQLTVDFVNQEVLQPKDDLDGPPPAERNEFSERLGVLNGRWLEVSKHVSDRLKSLEAVHNKWEEFERSITRLVEWFHEQEDKLKKYRLIGHEVSVRQTLKDVKALQTTLRLKEGDVNHVRELGDTLIQLSEESPQVRQCIHTNMRSLADEKLKLDGNVTQVNKLLEDILSQWDGYHGEMQAVTQTLAETEYCLQRYALIGGDLATLKIQVEKLENLIKEMDRQSPRFDRYTKLATRLSEVCEPTTRQEVKKTQSDLQQRWQSVYGDLQTRTGKFRDCLEQWNIYEEEFSSARTWLDSKEKLCDELLYGKEERVRRDANLRNCQTLQRDLDQFQSQLANLYRVGEDVTKHMDPSSIVNITSKLSSLEQRLLTLRQKLAKHVQSLQGDLSQQRRFQEAFENVQAFVSQAQRILGMEDPNRSADMQALSNRLDHLKELCTQFNDNSTQLDALNDLGYRLALNETSAADLQDLNHKWQALYAETKERCKALQGLLLVQQDFTSKCDTWMTFLAQTEADLSTEIAGNLIDLLAQQKKCEKFEAESYSRQQILHAIISDGQTMMNDGDIENKEQFQQKLILLANQWQSVVRRANQRKAIIDTTIKQWQGFNEQAEKLRAWLKEKEEGLEVFTFDKASLQKIKNLVEKAKNTQNEFKLQEDMFKNMNSQGKQLLQRADDKAQEELRVSMAQVQQHWHQIFVKLDSEREKLEGVLKHWRECEDDIEEILTWLKDTRKSLLGNLPNAYEELQADMHKCKDIEVAFANAEPKRQSLLANEKTLSRTIEPEDLNVLHQRIRLLNKQWDELCNQASLRAQRIDDTMFRWSSFSQKFKELCDWIDKMEVKVISSKDYHIEDLLNRMEKDFKNELSDKEKSKNDLVSQGQGLMKVSNEVRSSDIEQKIQRLEDKWEHLKAVIAFRQRKLQETLLAVQQLDVSMNHLRKWLASMEDELSAPVVYAECERKEIQRRLQHQSELQHDIERHSPGVGSVLNLCEVLLHDSDACPTDVEFNGLQTAMKNLERRWRTICQMAPEMRSRIEETWRLWQTLIDDCQAFSDWLKVIESEVREVAVDQLNVSTSSEEFSHCETVQRKIHENLGKLENINRQYRRLAREGRTDTNGTLKSIMQDANDRWDKLQGKMSANLRDLRHSSSIREDFKRTKDALLSWLTEIDMQITNIEHLSSMNANGKMIEMRRIQDEIDSRARKFNFLDEAALYLIQKGDSAESITTQAEIDSFRQYHRQVLDRVAIANARYSAREVEDRLHLNEDELDQLERELYDLDPDKPLTLNWDMKEIEAYLESSPPESPPEKRRAMLKKLRERSRSRSQSPQKLPSNTAIRASPLLGSPSRFIRKSEAPMTSTPRLRPESPSRSRSPTRSLRSKSPRLVAKDFVDAAREPSPSRQERFNQMKRELTQRGSKEDQIENILEKLADALEDATEKLNMADHALHRDIPSRPGPQRKSAAYIRSLDEAEKSVEDVRRIHRLLKAETGLSSIASADSQVTAIVSRWEMLQAGAIQKDYRLSQCRQDWAQFHADLDNMTAWLDEAEGLQHSQKRLPGEITELDSIIRQHKEFFKQDFLLQLEAKKTRVLSINLTSREIIDLATEEGRQLHDRLKRMNGRWEAVCAQATRLQSELQDALMRCQEFHHTIHDLLLWEESIETRIQQCEPINLGNDEAALWNRLRKLKDIKFDLEKNQPRVMSLRDTADQLLMNSESPEMCQAKDKMHIIANRLKALLRLCSSYISSLETRLESKSVVRSPDRSFELSGSPASSSASSPRDSAIRTSTPTQPYRPKFRPHQPSSLTAKPRARSPFALSRQRVFGIRPYLSGLIRALQGGAVQSTADISTRPLDPNEEIEAGCCHRLFLRVLRCALPLQLLLLLLLATTCLVPITEEDYSCTLANNLRRSLDTMLQYTDGPPPS</sequence>
<keyword evidence="10" id="KW-0175">Coiled coil</keyword>
<feature type="compositionally biased region" description="Low complexity" evidence="11">
    <location>
        <begin position="2429"/>
        <end position="2438"/>
    </location>
</feature>
<feature type="region of interest" description="Disordered" evidence="11">
    <location>
        <begin position="2403"/>
        <end position="2523"/>
    </location>
</feature>
<dbReference type="InterPro" id="IPR012315">
    <property type="entry name" value="KASH"/>
</dbReference>
<dbReference type="Pfam" id="PF00435">
    <property type="entry name" value="Spectrin"/>
    <property type="match status" value="11"/>
</dbReference>
<dbReference type="PANTHER" id="PTHR14514:SF2">
    <property type="entry name" value="A-KINASE ANCHOR PROTEIN 6"/>
    <property type="match status" value="1"/>
</dbReference>
<evidence type="ECO:0000313" key="15">
    <source>
        <dbReference type="Proteomes" id="UP000828390"/>
    </source>
</evidence>
<feature type="coiled-coil region" evidence="10">
    <location>
        <begin position="320"/>
        <end position="382"/>
    </location>
</feature>
<feature type="coiled-coil region" evidence="10">
    <location>
        <begin position="132"/>
        <end position="224"/>
    </location>
</feature>
<feature type="coiled-coil region" evidence="10">
    <location>
        <begin position="1435"/>
        <end position="1495"/>
    </location>
</feature>
<feature type="region of interest" description="Disordered" evidence="11">
    <location>
        <begin position="79"/>
        <end position="105"/>
    </location>
</feature>